<dbReference type="Pfam" id="PF00153">
    <property type="entry name" value="Mito_carr"/>
    <property type="match status" value="1"/>
</dbReference>
<dbReference type="AlphaFoldDB" id="A0A7J0FNX4"/>
<proteinExistence type="predicted"/>
<dbReference type="EMBL" id="BJWL01000013">
    <property type="protein sequence ID" value="GFZ00284.1"/>
    <property type="molecule type" value="Genomic_DNA"/>
</dbReference>
<dbReference type="Proteomes" id="UP000585474">
    <property type="component" value="Unassembled WGS sequence"/>
</dbReference>
<comment type="subcellular location">
    <subcellularLocation>
        <location evidence="1">Membrane</location>
        <topology evidence="1">Multi-pass membrane protein</topology>
    </subcellularLocation>
</comment>
<sequence length="83" mass="8750">MTAGDARPFDGCWSMKKIVCDAGAGASAGAIAATVMCPLDVIKTRLQVYGLPERPHSGEREPYVPQHSSHPLGPVWLEDMGGG</sequence>
<evidence type="ECO:0000313" key="5">
    <source>
        <dbReference type="EMBL" id="GFZ00284.1"/>
    </source>
</evidence>
<dbReference type="GO" id="GO:0016020">
    <property type="term" value="C:membrane"/>
    <property type="evidence" value="ECO:0007669"/>
    <property type="project" value="UniProtKB-SubCell"/>
</dbReference>
<dbReference type="InterPro" id="IPR018108">
    <property type="entry name" value="MCP_transmembrane"/>
</dbReference>
<dbReference type="SUPFAM" id="SSF103506">
    <property type="entry name" value="Mitochondrial carrier"/>
    <property type="match status" value="1"/>
</dbReference>
<dbReference type="OrthoDB" id="1745330at2759"/>
<evidence type="ECO:0000256" key="1">
    <source>
        <dbReference type="ARBA" id="ARBA00004141"/>
    </source>
</evidence>
<feature type="region of interest" description="Disordered" evidence="4">
    <location>
        <begin position="53"/>
        <end position="83"/>
    </location>
</feature>
<dbReference type="Gene3D" id="1.50.40.10">
    <property type="entry name" value="Mitochondrial carrier domain"/>
    <property type="match status" value="1"/>
</dbReference>
<protein>
    <submittedName>
        <fullName evidence="5">NAD+ transporter 2</fullName>
    </submittedName>
</protein>
<name>A0A7J0FNX4_9ERIC</name>
<dbReference type="InterPro" id="IPR023395">
    <property type="entry name" value="MCP_dom_sf"/>
</dbReference>
<evidence type="ECO:0000256" key="4">
    <source>
        <dbReference type="SAM" id="MobiDB-lite"/>
    </source>
</evidence>
<evidence type="ECO:0000313" key="6">
    <source>
        <dbReference type="Proteomes" id="UP000585474"/>
    </source>
</evidence>
<keyword evidence="2" id="KW-0812">Transmembrane</keyword>
<gene>
    <name evidence="5" type="ORF">Acr_13g0016830</name>
</gene>
<keyword evidence="3" id="KW-0472">Membrane</keyword>
<feature type="compositionally biased region" description="Basic and acidic residues" evidence="4">
    <location>
        <begin position="53"/>
        <end position="62"/>
    </location>
</feature>
<reference evidence="5 6" key="1">
    <citation type="submission" date="2019-07" db="EMBL/GenBank/DDBJ databases">
        <title>De Novo Assembly of kiwifruit Actinidia rufa.</title>
        <authorList>
            <person name="Sugita-Konishi S."/>
            <person name="Sato K."/>
            <person name="Mori E."/>
            <person name="Abe Y."/>
            <person name="Kisaki G."/>
            <person name="Hamano K."/>
            <person name="Suezawa K."/>
            <person name="Otani M."/>
            <person name="Fukuda T."/>
            <person name="Manabe T."/>
            <person name="Gomi K."/>
            <person name="Tabuchi M."/>
            <person name="Akimitsu K."/>
            <person name="Kataoka I."/>
        </authorList>
    </citation>
    <scope>NUCLEOTIDE SEQUENCE [LARGE SCALE GENOMIC DNA]</scope>
    <source>
        <strain evidence="6">cv. Fuchu</strain>
    </source>
</reference>
<evidence type="ECO:0000256" key="2">
    <source>
        <dbReference type="ARBA" id="ARBA00022692"/>
    </source>
</evidence>
<comment type="caution">
    <text evidence="5">The sequence shown here is derived from an EMBL/GenBank/DDBJ whole genome shotgun (WGS) entry which is preliminary data.</text>
</comment>
<accession>A0A7J0FNX4</accession>
<organism evidence="5 6">
    <name type="scientific">Actinidia rufa</name>
    <dbReference type="NCBI Taxonomy" id="165716"/>
    <lineage>
        <taxon>Eukaryota</taxon>
        <taxon>Viridiplantae</taxon>
        <taxon>Streptophyta</taxon>
        <taxon>Embryophyta</taxon>
        <taxon>Tracheophyta</taxon>
        <taxon>Spermatophyta</taxon>
        <taxon>Magnoliopsida</taxon>
        <taxon>eudicotyledons</taxon>
        <taxon>Gunneridae</taxon>
        <taxon>Pentapetalae</taxon>
        <taxon>asterids</taxon>
        <taxon>Ericales</taxon>
        <taxon>Actinidiaceae</taxon>
        <taxon>Actinidia</taxon>
    </lineage>
</organism>
<evidence type="ECO:0000256" key="3">
    <source>
        <dbReference type="ARBA" id="ARBA00023136"/>
    </source>
</evidence>
<keyword evidence="6" id="KW-1185">Reference proteome</keyword>